<organism evidence="2 3">
    <name type="scientific">Hibiscus sabdariffa</name>
    <name type="common">roselle</name>
    <dbReference type="NCBI Taxonomy" id="183260"/>
    <lineage>
        <taxon>Eukaryota</taxon>
        <taxon>Viridiplantae</taxon>
        <taxon>Streptophyta</taxon>
        <taxon>Embryophyta</taxon>
        <taxon>Tracheophyta</taxon>
        <taxon>Spermatophyta</taxon>
        <taxon>Magnoliopsida</taxon>
        <taxon>eudicotyledons</taxon>
        <taxon>Gunneridae</taxon>
        <taxon>Pentapetalae</taxon>
        <taxon>rosids</taxon>
        <taxon>malvids</taxon>
        <taxon>Malvales</taxon>
        <taxon>Malvaceae</taxon>
        <taxon>Malvoideae</taxon>
        <taxon>Hibiscus</taxon>
    </lineage>
</organism>
<dbReference type="PANTHER" id="PTHR36373">
    <property type="entry name" value="EXPRESSED PROTEIN"/>
    <property type="match status" value="1"/>
</dbReference>
<feature type="region of interest" description="Disordered" evidence="1">
    <location>
        <begin position="84"/>
        <end position="137"/>
    </location>
</feature>
<reference evidence="2 3" key="1">
    <citation type="journal article" date="2024" name="G3 (Bethesda)">
        <title>Genome assembly of Hibiscus sabdariffa L. provides insights into metabolisms of medicinal natural products.</title>
        <authorList>
            <person name="Kim T."/>
        </authorList>
    </citation>
    <scope>NUCLEOTIDE SEQUENCE [LARGE SCALE GENOMIC DNA]</scope>
    <source>
        <strain evidence="2">TK-2024</strain>
        <tissue evidence="2">Old leaves</tissue>
    </source>
</reference>
<dbReference type="Proteomes" id="UP001472677">
    <property type="component" value="Unassembled WGS sequence"/>
</dbReference>
<evidence type="ECO:0000313" key="3">
    <source>
        <dbReference type="Proteomes" id="UP001472677"/>
    </source>
</evidence>
<proteinExistence type="predicted"/>
<feature type="region of interest" description="Disordered" evidence="1">
    <location>
        <begin position="155"/>
        <end position="189"/>
    </location>
</feature>
<name>A0ABR2AJV1_9ROSI</name>
<feature type="compositionally biased region" description="Basic and acidic residues" evidence="1">
    <location>
        <begin position="119"/>
        <end position="130"/>
    </location>
</feature>
<sequence length="189" mass="21465">MEHEIEDIDWNNIDSVFQEDDAYENINAPNWVDLSAPSLTIDDDAWFCKPGCNHPKSLEDYLKAKHISKVKLLRSRTISEILPFRDRSRREAKGKSGEKNGSKPAKSLNENRNPNVKKSSRERGDLKDKSASNLVGGRDVLSQISELCAELKRMARKGSKMGAPEKASDGVLGDWKERIRERERTVKSR</sequence>
<keyword evidence="3" id="KW-1185">Reference proteome</keyword>
<protein>
    <submittedName>
        <fullName evidence="2">Uncharacterized protein</fullName>
    </submittedName>
</protein>
<evidence type="ECO:0000256" key="1">
    <source>
        <dbReference type="SAM" id="MobiDB-lite"/>
    </source>
</evidence>
<dbReference type="EMBL" id="JBBPBM010000601">
    <property type="protein sequence ID" value="KAK8493687.1"/>
    <property type="molecule type" value="Genomic_DNA"/>
</dbReference>
<gene>
    <name evidence="2" type="ORF">V6N12_056658</name>
</gene>
<accession>A0ABR2AJV1</accession>
<feature type="compositionally biased region" description="Polar residues" evidence="1">
    <location>
        <begin position="108"/>
        <end position="117"/>
    </location>
</feature>
<feature type="compositionally biased region" description="Basic and acidic residues" evidence="1">
    <location>
        <begin position="174"/>
        <end position="189"/>
    </location>
</feature>
<evidence type="ECO:0000313" key="2">
    <source>
        <dbReference type="EMBL" id="KAK8493687.1"/>
    </source>
</evidence>
<feature type="compositionally biased region" description="Basic and acidic residues" evidence="1">
    <location>
        <begin position="84"/>
        <end position="101"/>
    </location>
</feature>
<dbReference type="PANTHER" id="PTHR36373:SF2">
    <property type="entry name" value="TPX2 CENTRAL DOMAIN-CONTAINING PROTEIN"/>
    <property type="match status" value="1"/>
</dbReference>
<comment type="caution">
    <text evidence="2">The sequence shown here is derived from an EMBL/GenBank/DDBJ whole genome shotgun (WGS) entry which is preliminary data.</text>
</comment>